<feature type="compositionally biased region" description="Polar residues" evidence="2">
    <location>
        <begin position="14"/>
        <end position="31"/>
    </location>
</feature>
<dbReference type="Proteomes" id="UP000886520">
    <property type="component" value="Chromosome 4"/>
</dbReference>
<feature type="compositionally biased region" description="Polar residues" evidence="2">
    <location>
        <begin position="242"/>
        <end position="260"/>
    </location>
</feature>
<feature type="region of interest" description="Disordered" evidence="2">
    <location>
        <begin position="1"/>
        <end position="132"/>
    </location>
</feature>
<dbReference type="AlphaFoldDB" id="A0A9D4V728"/>
<protein>
    <submittedName>
        <fullName evidence="3">Uncharacterized protein</fullName>
    </submittedName>
</protein>
<feature type="region of interest" description="Disordered" evidence="2">
    <location>
        <begin position="469"/>
        <end position="525"/>
    </location>
</feature>
<sequence>MASAEMPGIPMKAATSTPPSKKQDHMASTPSSERHMVAGRRKLDEFRKKRKNKAAERAVSSDVHSEGLANGPSFGPITEGNGGKSGVNGQDAQPVSVLKDERKESLFQDSQLEQTSGGESHETTSITNDSVQGVSSFSGYMPYTAAIVPSKSVGDLAVKLQENDSDASVISLSSSTKDELVDSKREELHGQHMFSGISNGRRSWDLKETDFSFLQPKKLPFSERVEREPLFPSRLLDKSPFQPLSANRTASPIAPSSTGHQEGPSLPLSASDHSKADSPLDKEKESKTLSQQEEKQKHAGNDDFAALEQHIDDLTQEKYALQRALEAARSLADSLSQQNSALTEDFNSQGAMINQLQVDLEKKNEEVTSQSLVLSSLMMERERAQQENNSAVERSQILAGEVIGLEEKVLRLRSSELKLQKELETLKADNDSFRVQLTTLDKDRQNLRTMLEALQEDKKMLQSQVQKAFMGGDSHTTVSARESSQRDSRDASTSTEDLVPQIQNARTLHSADKTRDDADEATSSSMAVSVPDFIGVGVPSTFATLSTEDLRAVDSIDKLITEMFSEKEALLESLRREAARATEFEALSNELSKKLETQTQRLELAVSQNMAYGGNAVTANSIEIESQGNDYVDEGDEVVERVLGWIMRIFPGGSSRRQTSKLL</sequence>
<evidence type="ECO:0000313" key="4">
    <source>
        <dbReference type="Proteomes" id="UP000886520"/>
    </source>
</evidence>
<dbReference type="InterPro" id="IPR044194">
    <property type="entry name" value="BLISTER"/>
</dbReference>
<dbReference type="OrthoDB" id="2019993at2759"/>
<proteinExistence type="predicted"/>
<evidence type="ECO:0000313" key="3">
    <source>
        <dbReference type="EMBL" id="KAI5081016.1"/>
    </source>
</evidence>
<feature type="compositionally biased region" description="Polar residues" evidence="2">
    <location>
        <begin position="491"/>
        <end position="507"/>
    </location>
</feature>
<evidence type="ECO:0000256" key="2">
    <source>
        <dbReference type="SAM" id="MobiDB-lite"/>
    </source>
</evidence>
<feature type="compositionally biased region" description="Basic and acidic residues" evidence="2">
    <location>
        <begin position="32"/>
        <end position="47"/>
    </location>
</feature>
<keyword evidence="1" id="KW-0175">Coiled coil</keyword>
<evidence type="ECO:0000256" key="1">
    <source>
        <dbReference type="SAM" id="Coils"/>
    </source>
</evidence>
<comment type="caution">
    <text evidence="3">The sequence shown here is derived from an EMBL/GenBank/DDBJ whole genome shotgun (WGS) entry which is preliminary data.</text>
</comment>
<dbReference type="PANTHER" id="PTHR47490:SF2">
    <property type="entry name" value="PROTEIN BLISTER"/>
    <property type="match status" value="1"/>
</dbReference>
<feature type="compositionally biased region" description="Basic and acidic residues" evidence="2">
    <location>
        <begin position="272"/>
        <end position="300"/>
    </location>
</feature>
<organism evidence="3 4">
    <name type="scientific">Adiantum capillus-veneris</name>
    <name type="common">Maidenhair fern</name>
    <dbReference type="NCBI Taxonomy" id="13818"/>
    <lineage>
        <taxon>Eukaryota</taxon>
        <taxon>Viridiplantae</taxon>
        <taxon>Streptophyta</taxon>
        <taxon>Embryophyta</taxon>
        <taxon>Tracheophyta</taxon>
        <taxon>Polypodiopsida</taxon>
        <taxon>Polypodiidae</taxon>
        <taxon>Polypodiales</taxon>
        <taxon>Pteridineae</taxon>
        <taxon>Pteridaceae</taxon>
        <taxon>Vittarioideae</taxon>
        <taxon>Adiantum</taxon>
    </lineage>
</organism>
<gene>
    <name evidence="3" type="ORF">GOP47_0004199</name>
</gene>
<feature type="region of interest" description="Disordered" evidence="2">
    <location>
        <begin position="235"/>
        <end position="300"/>
    </location>
</feature>
<reference evidence="3" key="1">
    <citation type="submission" date="2021-01" db="EMBL/GenBank/DDBJ databases">
        <title>Adiantum capillus-veneris genome.</title>
        <authorList>
            <person name="Fang Y."/>
            <person name="Liao Q."/>
        </authorList>
    </citation>
    <scope>NUCLEOTIDE SEQUENCE</scope>
    <source>
        <strain evidence="3">H3</strain>
        <tissue evidence="3">Leaf</tissue>
    </source>
</reference>
<dbReference type="PANTHER" id="PTHR47490">
    <property type="entry name" value="PROTEIN BLISTER"/>
    <property type="match status" value="1"/>
</dbReference>
<dbReference type="GO" id="GO:0040008">
    <property type="term" value="P:regulation of growth"/>
    <property type="evidence" value="ECO:0007669"/>
    <property type="project" value="InterPro"/>
</dbReference>
<dbReference type="EMBL" id="JABFUD020000004">
    <property type="protein sequence ID" value="KAI5081016.1"/>
    <property type="molecule type" value="Genomic_DNA"/>
</dbReference>
<feature type="compositionally biased region" description="Polar residues" evidence="2">
    <location>
        <begin position="107"/>
        <end position="132"/>
    </location>
</feature>
<feature type="coiled-coil region" evidence="1">
    <location>
        <begin position="437"/>
        <end position="464"/>
    </location>
</feature>
<feature type="coiled-coil region" evidence="1">
    <location>
        <begin position="304"/>
        <end position="345"/>
    </location>
</feature>
<accession>A0A9D4V728</accession>
<keyword evidence="4" id="KW-1185">Reference proteome</keyword>
<name>A0A9D4V728_ADICA</name>